<proteinExistence type="predicted"/>
<dbReference type="PANTHER" id="PTHR24248">
    <property type="entry name" value="ADRENERGIC RECEPTOR-RELATED G-PROTEIN COUPLED RECEPTOR"/>
    <property type="match status" value="1"/>
</dbReference>
<sequence length="379" mass="41439">MAAASVDGTEDCGDASGRAVRTRLLLLRQVQGHQIPPGLQRDLGGRFHSHDLHLGWLYFWIWRHARAHKRILRKLTVSSVGSPSVSSLSSTVSSFNSGSVGNSPSGATGNSSSVKTRKSSATNGHSQKKSVSQSDSLPSTNECTTGSDDITFVTLSVSESPVTNGNAKQPRSVSLSADVECSLENGANGTNEGYFSNGYCPKKNATSRSKSLSSSTEVPRIDGNDTPRSFRKGRNQHKYLHRVRSGSVSSTVSSVTASDIDSQGGQSPASVRKGRRRRSTTRSVDKTTIVAFSVTLVFVISFLPYLALMFVRAVIKDFDYTLHTPAQLNFYNIFIRFYLLNSAANPVIYGVLNEKFRKECWALCNRICCCLPKRLRNRR</sequence>
<dbReference type="PRINTS" id="PR00237">
    <property type="entry name" value="GPCRRHODOPSN"/>
</dbReference>
<evidence type="ECO:0000256" key="6">
    <source>
        <dbReference type="ARBA" id="ARBA00023136"/>
    </source>
</evidence>
<dbReference type="Gene3D" id="1.20.1070.10">
    <property type="entry name" value="Rhodopsin 7-helix transmembrane proteins"/>
    <property type="match status" value="1"/>
</dbReference>
<feature type="compositionally biased region" description="Low complexity" evidence="10">
    <location>
        <begin position="81"/>
        <end position="106"/>
    </location>
</feature>
<keyword evidence="4 11" id="KW-1133">Transmembrane helix</keyword>
<dbReference type="PANTHER" id="PTHR24248:SF125">
    <property type="entry name" value="DOPAMINE D2-LIKE RECEPTOR"/>
    <property type="match status" value="1"/>
</dbReference>
<dbReference type="EMBL" id="JACVVK020000311">
    <property type="protein sequence ID" value="KAK7479094.1"/>
    <property type="molecule type" value="Genomic_DNA"/>
</dbReference>
<evidence type="ECO:0000256" key="4">
    <source>
        <dbReference type="ARBA" id="ARBA00022989"/>
    </source>
</evidence>
<feature type="region of interest" description="Disordered" evidence="10">
    <location>
        <begin position="205"/>
        <end position="280"/>
    </location>
</feature>
<evidence type="ECO:0000259" key="12">
    <source>
        <dbReference type="PROSITE" id="PS50262"/>
    </source>
</evidence>
<name>A0ABD0JWH9_9CAEN</name>
<dbReference type="GO" id="GO:0004930">
    <property type="term" value="F:G protein-coupled receptor activity"/>
    <property type="evidence" value="ECO:0007669"/>
    <property type="project" value="UniProtKB-KW"/>
</dbReference>
<feature type="transmembrane region" description="Helical" evidence="11">
    <location>
        <begin position="287"/>
        <end position="310"/>
    </location>
</feature>
<evidence type="ECO:0000256" key="10">
    <source>
        <dbReference type="SAM" id="MobiDB-lite"/>
    </source>
</evidence>
<feature type="domain" description="G-protein coupled receptors family 1 profile" evidence="12">
    <location>
        <begin position="270"/>
        <end position="349"/>
    </location>
</feature>
<evidence type="ECO:0000256" key="7">
    <source>
        <dbReference type="ARBA" id="ARBA00023157"/>
    </source>
</evidence>
<dbReference type="InterPro" id="IPR017452">
    <property type="entry name" value="GPCR_Rhodpsn_7TM"/>
</dbReference>
<feature type="transmembrane region" description="Helical" evidence="11">
    <location>
        <begin position="330"/>
        <end position="352"/>
    </location>
</feature>
<evidence type="ECO:0000256" key="9">
    <source>
        <dbReference type="ARBA" id="ARBA00023224"/>
    </source>
</evidence>
<evidence type="ECO:0000256" key="8">
    <source>
        <dbReference type="ARBA" id="ARBA00023170"/>
    </source>
</evidence>
<feature type="region of interest" description="Disordered" evidence="10">
    <location>
        <begin position="81"/>
        <end position="143"/>
    </location>
</feature>
<dbReference type="InterPro" id="IPR000276">
    <property type="entry name" value="GPCR_Rhodpsn"/>
</dbReference>
<feature type="compositionally biased region" description="Low complexity" evidence="10">
    <location>
        <begin position="245"/>
        <end position="258"/>
    </location>
</feature>
<dbReference type="AlphaFoldDB" id="A0ABD0JWH9"/>
<keyword evidence="9" id="KW-0807">Transducer</keyword>
<evidence type="ECO:0000256" key="2">
    <source>
        <dbReference type="ARBA" id="ARBA00022475"/>
    </source>
</evidence>
<gene>
    <name evidence="13" type="ORF">BaRGS_00029686</name>
</gene>
<keyword evidence="7" id="KW-1015">Disulfide bond</keyword>
<organism evidence="13 14">
    <name type="scientific">Batillaria attramentaria</name>
    <dbReference type="NCBI Taxonomy" id="370345"/>
    <lineage>
        <taxon>Eukaryota</taxon>
        <taxon>Metazoa</taxon>
        <taxon>Spiralia</taxon>
        <taxon>Lophotrochozoa</taxon>
        <taxon>Mollusca</taxon>
        <taxon>Gastropoda</taxon>
        <taxon>Caenogastropoda</taxon>
        <taxon>Sorbeoconcha</taxon>
        <taxon>Cerithioidea</taxon>
        <taxon>Batillariidae</taxon>
        <taxon>Batillaria</taxon>
    </lineage>
</organism>
<keyword evidence="8" id="KW-0675">Receptor</keyword>
<keyword evidence="2" id="KW-1003">Cell membrane</keyword>
<evidence type="ECO:0000256" key="11">
    <source>
        <dbReference type="SAM" id="Phobius"/>
    </source>
</evidence>
<dbReference type="GO" id="GO:0005886">
    <property type="term" value="C:plasma membrane"/>
    <property type="evidence" value="ECO:0007669"/>
    <property type="project" value="UniProtKB-SubCell"/>
</dbReference>
<keyword evidence="3 11" id="KW-0812">Transmembrane</keyword>
<keyword evidence="6 11" id="KW-0472">Membrane</keyword>
<evidence type="ECO:0000313" key="14">
    <source>
        <dbReference type="Proteomes" id="UP001519460"/>
    </source>
</evidence>
<evidence type="ECO:0000313" key="13">
    <source>
        <dbReference type="EMBL" id="KAK7479094.1"/>
    </source>
</evidence>
<dbReference type="Proteomes" id="UP001519460">
    <property type="component" value="Unassembled WGS sequence"/>
</dbReference>
<evidence type="ECO:0000256" key="3">
    <source>
        <dbReference type="ARBA" id="ARBA00022692"/>
    </source>
</evidence>
<feature type="compositionally biased region" description="Basic residues" evidence="10">
    <location>
        <begin position="229"/>
        <end position="244"/>
    </location>
</feature>
<evidence type="ECO:0000256" key="1">
    <source>
        <dbReference type="ARBA" id="ARBA00004651"/>
    </source>
</evidence>
<dbReference type="CDD" id="cd00637">
    <property type="entry name" value="7tm_classA_rhodopsin-like"/>
    <property type="match status" value="1"/>
</dbReference>
<keyword evidence="5" id="KW-0297">G-protein coupled receptor</keyword>
<accession>A0ABD0JWH9</accession>
<comment type="caution">
    <text evidence="13">The sequence shown here is derived from an EMBL/GenBank/DDBJ whole genome shotgun (WGS) entry which is preliminary data.</text>
</comment>
<keyword evidence="14" id="KW-1185">Reference proteome</keyword>
<reference evidence="13 14" key="1">
    <citation type="journal article" date="2023" name="Sci. Data">
        <title>Genome assembly of the Korean intertidal mud-creeper Batillaria attramentaria.</title>
        <authorList>
            <person name="Patra A.K."/>
            <person name="Ho P.T."/>
            <person name="Jun S."/>
            <person name="Lee S.J."/>
            <person name="Kim Y."/>
            <person name="Won Y.J."/>
        </authorList>
    </citation>
    <scope>NUCLEOTIDE SEQUENCE [LARGE SCALE GENOMIC DNA]</scope>
    <source>
        <strain evidence="13">Wonlab-2016</strain>
    </source>
</reference>
<protein>
    <recommendedName>
        <fullName evidence="12">G-protein coupled receptors family 1 profile domain-containing protein</fullName>
    </recommendedName>
</protein>
<feature type="compositionally biased region" description="Polar residues" evidence="10">
    <location>
        <begin position="259"/>
        <end position="269"/>
    </location>
</feature>
<comment type="subcellular location">
    <subcellularLocation>
        <location evidence="1">Cell membrane</location>
        <topology evidence="1">Multi-pass membrane protein</topology>
    </subcellularLocation>
</comment>
<dbReference type="PROSITE" id="PS50262">
    <property type="entry name" value="G_PROTEIN_RECEP_F1_2"/>
    <property type="match status" value="1"/>
</dbReference>
<dbReference type="SUPFAM" id="SSF81321">
    <property type="entry name" value="Family A G protein-coupled receptor-like"/>
    <property type="match status" value="1"/>
</dbReference>
<feature type="compositionally biased region" description="Polar residues" evidence="10">
    <location>
        <begin position="107"/>
        <end position="143"/>
    </location>
</feature>
<evidence type="ECO:0000256" key="5">
    <source>
        <dbReference type="ARBA" id="ARBA00023040"/>
    </source>
</evidence>